<evidence type="ECO:0000313" key="1">
    <source>
        <dbReference type="EMBL" id="TWT36739.1"/>
    </source>
</evidence>
<comment type="caution">
    <text evidence="1">The sequence shown here is derived from an EMBL/GenBank/DDBJ whole genome shotgun (WGS) entry which is preliminary data.</text>
</comment>
<dbReference type="InterPro" id="IPR038396">
    <property type="entry name" value="SpoIIAA-like_sf"/>
</dbReference>
<dbReference type="InterPro" id="IPR021866">
    <property type="entry name" value="SpoIIAA-like"/>
</dbReference>
<sequence>MLEHTLDAQRGVLYLTPHGPLAAEDFQRVAAEVDPLIADHDLNGLMIAADKFPGWSDFAALSTHLRFVREHHKHIRRVAIVSDDSLLSTLPSVASHFVAAEVKHFPSADRAEADAWLQAAG</sequence>
<dbReference type="EMBL" id="SIHJ01000001">
    <property type="protein sequence ID" value="TWT36739.1"/>
    <property type="molecule type" value="Genomic_DNA"/>
</dbReference>
<dbReference type="SUPFAM" id="SSF52091">
    <property type="entry name" value="SpoIIaa-like"/>
    <property type="match status" value="1"/>
</dbReference>
<evidence type="ECO:0008006" key="3">
    <source>
        <dbReference type="Google" id="ProtNLM"/>
    </source>
</evidence>
<dbReference type="Pfam" id="PF11964">
    <property type="entry name" value="SpoIIAA-like"/>
    <property type="match status" value="1"/>
</dbReference>
<reference evidence="1 2" key="1">
    <citation type="submission" date="2019-02" db="EMBL/GenBank/DDBJ databases">
        <title>Deep-cultivation of Planctomycetes and their phenomic and genomic characterization uncovers novel biology.</title>
        <authorList>
            <person name="Wiegand S."/>
            <person name="Jogler M."/>
            <person name="Boedeker C."/>
            <person name="Pinto D."/>
            <person name="Vollmers J."/>
            <person name="Rivas-Marin E."/>
            <person name="Kohn T."/>
            <person name="Peeters S.H."/>
            <person name="Heuer A."/>
            <person name="Rast P."/>
            <person name="Oberbeckmann S."/>
            <person name="Bunk B."/>
            <person name="Jeske O."/>
            <person name="Meyerdierks A."/>
            <person name="Storesund J.E."/>
            <person name="Kallscheuer N."/>
            <person name="Luecker S."/>
            <person name="Lage O.M."/>
            <person name="Pohl T."/>
            <person name="Merkel B.J."/>
            <person name="Hornburger P."/>
            <person name="Mueller R.-W."/>
            <person name="Bruemmer F."/>
            <person name="Labrenz M."/>
            <person name="Spormann A.M."/>
            <person name="Op Den Camp H."/>
            <person name="Overmann J."/>
            <person name="Amann R."/>
            <person name="Jetten M.S.M."/>
            <person name="Mascher T."/>
            <person name="Medema M.H."/>
            <person name="Devos D.P."/>
            <person name="Kaster A.-K."/>
            <person name="Ovreas L."/>
            <person name="Rohde M."/>
            <person name="Galperin M.Y."/>
            <person name="Jogler C."/>
        </authorList>
    </citation>
    <scope>NUCLEOTIDE SEQUENCE [LARGE SCALE GENOMIC DNA]</scope>
    <source>
        <strain evidence="1 2">KOR34</strain>
    </source>
</reference>
<gene>
    <name evidence="1" type="ORF">KOR34_16790</name>
</gene>
<dbReference type="Proteomes" id="UP000316714">
    <property type="component" value="Unassembled WGS sequence"/>
</dbReference>
<proteinExistence type="predicted"/>
<dbReference type="InterPro" id="IPR036513">
    <property type="entry name" value="STAS_dom_sf"/>
</dbReference>
<name>A0A5C5VFQ3_9BACT</name>
<keyword evidence="2" id="KW-1185">Reference proteome</keyword>
<dbReference type="OrthoDB" id="9811577at2"/>
<dbReference type="Gene3D" id="3.40.50.10600">
    <property type="entry name" value="SpoIIaa-like domains"/>
    <property type="match status" value="1"/>
</dbReference>
<dbReference type="RefSeq" id="WP_146563895.1">
    <property type="nucleotide sequence ID" value="NZ_SIHJ01000001.1"/>
</dbReference>
<accession>A0A5C5VFQ3</accession>
<evidence type="ECO:0000313" key="2">
    <source>
        <dbReference type="Proteomes" id="UP000316714"/>
    </source>
</evidence>
<protein>
    <recommendedName>
        <fullName evidence="3">SpoIIAA-like protein</fullName>
    </recommendedName>
</protein>
<dbReference type="AlphaFoldDB" id="A0A5C5VFQ3"/>
<organism evidence="1 2">
    <name type="scientific">Posidoniimonas corsicana</name>
    <dbReference type="NCBI Taxonomy" id="1938618"/>
    <lineage>
        <taxon>Bacteria</taxon>
        <taxon>Pseudomonadati</taxon>
        <taxon>Planctomycetota</taxon>
        <taxon>Planctomycetia</taxon>
        <taxon>Pirellulales</taxon>
        <taxon>Lacipirellulaceae</taxon>
        <taxon>Posidoniimonas</taxon>
    </lineage>
</organism>